<accession>A0ABS9Q0T6</accession>
<name>A0ABS9Q0T6_9MICO</name>
<dbReference type="Proteomes" id="UP001521931">
    <property type="component" value="Unassembled WGS sequence"/>
</dbReference>
<proteinExistence type="predicted"/>
<dbReference type="InterPro" id="IPR035093">
    <property type="entry name" value="RelE/ParE_toxin_dom_sf"/>
</dbReference>
<sequence>MTDGPGRRCVVRLTDDAVDDLRRLHKKDPRIVRAAFTKMLLLERSPDAGEPLLGPLVGFRKLVVGDRDWRIIWRVTRDADGTTVLEVSEVWAVGARADSEVYAELRERLERMGDAPELRPLAAVVASMGRLYESTPVTPEPAPAPDLPPWLQTALRAELHLTDQEIAGLSPLEAQRLLTQHWSRPPTS</sequence>
<dbReference type="SUPFAM" id="SSF143011">
    <property type="entry name" value="RelE-like"/>
    <property type="match status" value="1"/>
</dbReference>
<evidence type="ECO:0000313" key="3">
    <source>
        <dbReference type="Proteomes" id="UP001521931"/>
    </source>
</evidence>
<keyword evidence="3" id="KW-1185">Reference proteome</keyword>
<organism evidence="2 3">
    <name type="scientific">Arsenicicoccus bolidensis</name>
    <dbReference type="NCBI Taxonomy" id="229480"/>
    <lineage>
        <taxon>Bacteria</taxon>
        <taxon>Bacillati</taxon>
        <taxon>Actinomycetota</taxon>
        <taxon>Actinomycetes</taxon>
        <taxon>Micrococcales</taxon>
        <taxon>Intrasporangiaceae</taxon>
        <taxon>Arsenicicoccus</taxon>
    </lineage>
</organism>
<dbReference type="Pfam" id="PF05016">
    <property type="entry name" value="ParE_toxin"/>
    <property type="match status" value="1"/>
</dbReference>
<comment type="caution">
    <text evidence="2">The sequence shown here is derived from an EMBL/GenBank/DDBJ whole genome shotgun (WGS) entry which is preliminary data.</text>
</comment>
<dbReference type="RefSeq" id="WP_239261861.1">
    <property type="nucleotide sequence ID" value="NZ_DAMCTM010000001.1"/>
</dbReference>
<dbReference type="Gene3D" id="3.30.2310.20">
    <property type="entry name" value="RelE-like"/>
    <property type="match status" value="1"/>
</dbReference>
<evidence type="ECO:0000313" key="2">
    <source>
        <dbReference type="EMBL" id="MCG7320698.1"/>
    </source>
</evidence>
<gene>
    <name evidence="2" type="ORF">MHL29_02155</name>
</gene>
<reference evidence="2 3" key="1">
    <citation type="submission" date="2022-02" db="EMBL/GenBank/DDBJ databases">
        <title>Uncovering new skin microbiome diversity through culturing and metagenomics.</title>
        <authorList>
            <person name="Conlan S."/>
            <person name="Deming C."/>
            <person name="Nisc Comparative Sequencing Program N."/>
            <person name="Segre J.A."/>
        </authorList>
    </citation>
    <scope>NUCLEOTIDE SEQUENCE [LARGE SCALE GENOMIC DNA]</scope>
    <source>
        <strain evidence="2 3">ACRQZ</strain>
    </source>
</reference>
<dbReference type="EMBL" id="JAKRCV010000004">
    <property type="protein sequence ID" value="MCG7320698.1"/>
    <property type="molecule type" value="Genomic_DNA"/>
</dbReference>
<protein>
    <submittedName>
        <fullName evidence="2">Type II toxin-antitoxin system RelE/ParE family toxin</fullName>
    </submittedName>
</protein>
<keyword evidence="1" id="KW-1277">Toxin-antitoxin system</keyword>
<evidence type="ECO:0000256" key="1">
    <source>
        <dbReference type="ARBA" id="ARBA00022649"/>
    </source>
</evidence>
<dbReference type="InterPro" id="IPR007712">
    <property type="entry name" value="RelE/ParE_toxin"/>
</dbReference>